<dbReference type="PANTHER" id="PTHR37049">
    <property type="entry name" value="PEPTIDASE S41 FAMILY PROTEIN"/>
    <property type="match status" value="1"/>
</dbReference>
<evidence type="ECO:0000256" key="2">
    <source>
        <dbReference type="SAM" id="SignalP"/>
    </source>
</evidence>
<dbReference type="PANTHER" id="PTHR37049:SF4">
    <property type="entry name" value="RHODANESE DOMAIN-CONTAINING PROTEIN"/>
    <property type="match status" value="1"/>
</dbReference>
<dbReference type="GO" id="GO:0006508">
    <property type="term" value="P:proteolysis"/>
    <property type="evidence" value="ECO:0007669"/>
    <property type="project" value="InterPro"/>
</dbReference>
<accession>A0A4R8QQI3</accession>
<feature type="chain" id="PRO_5020560512" evidence="2">
    <location>
        <begin position="24"/>
        <end position="740"/>
    </location>
</feature>
<evidence type="ECO:0000259" key="4">
    <source>
        <dbReference type="Pfam" id="PF23658"/>
    </source>
</evidence>
<feature type="region of interest" description="Disordered" evidence="1">
    <location>
        <begin position="30"/>
        <end position="54"/>
    </location>
</feature>
<dbReference type="InterPro" id="IPR029045">
    <property type="entry name" value="ClpP/crotonase-like_dom_sf"/>
</dbReference>
<dbReference type="SUPFAM" id="SSF52096">
    <property type="entry name" value="ClpP/crotonase"/>
    <property type="match status" value="1"/>
</dbReference>
<gene>
    <name evidence="5" type="primary">ustP-4</name>
    <name evidence="5" type="ORF">CTRI78_v009528</name>
</gene>
<evidence type="ECO:0000259" key="3">
    <source>
        <dbReference type="Pfam" id="PF03572"/>
    </source>
</evidence>
<dbReference type="STRING" id="5466.A0A4R8QQI3"/>
<dbReference type="EMBL" id="RYZW01000133">
    <property type="protein sequence ID" value="TDZ41563.1"/>
    <property type="molecule type" value="Genomic_DNA"/>
</dbReference>
<proteinExistence type="predicted"/>
<name>A0A4R8QQI3_COLTR</name>
<evidence type="ECO:0000313" key="6">
    <source>
        <dbReference type="Proteomes" id="UP000295703"/>
    </source>
</evidence>
<comment type="caution">
    <text evidence="5">The sequence shown here is derived from an EMBL/GenBank/DDBJ whole genome shotgun (WGS) entry which is preliminary data.</text>
</comment>
<dbReference type="AlphaFoldDB" id="A0A4R8QQI3"/>
<evidence type="ECO:0000313" key="5">
    <source>
        <dbReference type="EMBL" id="TDZ41563.1"/>
    </source>
</evidence>
<organism evidence="5 6">
    <name type="scientific">Colletotrichum trifolii</name>
    <dbReference type="NCBI Taxonomy" id="5466"/>
    <lineage>
        <taxon>Eukaryota</taxon>
        <taxon>Fungi</taxon>
        <taxon>Dikarya</taxon>
        <taxon>Ascomycota</taxon>
        <taxon>Pezizomycotina</taxon>
        <taxon>Sordariomycetes</taxon>
        <taxon>Hypocreomycetidae</taxon>
        <taxon>Glomerellales</taxon>
        <taxon>Glomerellaceae</taxon>
        <taxon>Colletotrichum</taxon>
        <taxon>Colletotrichum orbiculare species complex</taxon>
    </lineage>
</organism>
<feature type="compositionally biased region" description="Basic and acidic residues" evidence="1">
    <location>
        <begin position="35"/>
        <end position="53"/>
    </location>
</feature>
<sequence length="740" mass="81217">MISLSLLFSLLLSLLLRAVLIEAQCVDDNCPPTSRSDRDKRTLASVTDRRRSTGEPCAQVSELWAARVSEDDPYPSVEAELAYACLKSVPLHKPEAIALVDAIRPYLEWQSTLAFLKNPPAGYEPAPFDLMGHLQSVRDKLVANVYAGEIEFQEDLFQMTAKARDGHFAFRPDALTKVFQFGRPFALVTYAKDPLSTPAIKVLDEVKADGDNAKTVSRINGVDASVYVERLVNQASPAPDMDAAYNSMFYSTAVEEFGLAGDFQFLGWDFQYPGEKTTIEYADGGSRSAPNFAAVTVPFADVTDGEAFYQRFCAVGAAGVPRAPHVPLPASMRTSLQSGDRPVPVVTSCDYAVRGYFLDGDGFEDVAVLRIYMFPVGKGSFQRFQNAMDDFLEACRADGKSKVIIDLRINQGGHIYQGYELFRQFFPHIEPDLFTRWRAHRGSMLLAKHDSAISEGDGAGSGAARNSPWSYLSDLNTTYQPFTSFKAKFGPRMWNGDSFTELIKWNLDSPYLDAGLGASLTGYGNRRNFKQPLESRDIILLTDGSCASTCSLFTSLMETQGNVKTVVIGGRPNGKPMQGAGGTKGHRTMSFDVLRNTVQAVMQKEAQTSRQEDPEWQLTDLPLIRSTDAALNMVDQVRRADFETGIPAQFINEPAACRLYWTLGMLKDVTEIWKAAAGSAWNGAGCVAGAGFGGARLRVPLQRRSAGPAERSNTKVIPADDSGSGSCPRADWRMKEAFEL</sequence>
<dbReference type="InterPro" id="IPR052766">
    <property type="entry name" value="S41A_metabolite_peptidase"/>
</dbReference>
<dbReference type="Pfam" id="PF23658">
    <property type="entry name" value="PDZ_CPAF_rel"/>
    <property type="match status" value="1"/>
</dbReference>
<dbReference type="InterPro" id="IPR056186">
    <property type="entry name" value="PDZ_CPAF-rel"/>
</dbReference>
<dbReference type="InterPro" id="IPR005151">
    <property type="entry name" value="Tail-specific_protease"/>
</dbReference>
<keyword evidence="2" id="KW-0732">Signal</keyword>
<feature type="domain" description="CPAF-like PDZ" evidence="4">
    <location>
        <begin position="180"/>
        <end position="299"/>
    </location>
</feature>
<reference evidence="5 6" key="1">
    <citation type="submission" date="2018-12" db="EMBL/GenBank/DDBJ databases">
        <title>Genome sequence and assembly of Colletotrichum trifolii.</title>
        <authorList>
            <person name="Gan P."/>
            <person name="Shirasu K."/>
        </authorList>
    </citation>
    <scope>NUCLEOTIDE SEQUENCE [LARGE SCALE GENOMIC DNA]</scope>
    <source>
        <strain evidence="5 6">543-2</strain>
    </source>
</reference>
<feature type="domain" description="Tail specific protease" evidence="3">
    <location>
        <begin position="366"/>
        <end position="575"/>
    </location>
</feature>
<dbReference type="Gene3D" id="3.90.226.10">
    <property type="entry name" value="2-enoyl-CoA Hydratase, Chain A, domain 1"/>
    <property type="match status" value="1"/>
</dbReference>
<dbReference type="GO" id="GO:0008236">
    <property type="term" value="F:serine-type peptidase activity"/>
    <property type="evidence" value="ECO:0007669"/>
    <property type="project" value="InterPro"/>
</dbReference>
<dbReference type="Pfam" id="PF03572">
    <property type="entry name" value="Peptidase_S41"/>
    <property type="match status" value="1"/>
</dbReference>
<protein>
    <submittedName>
        <fullName evidence="5">Peptidase S41 family protein ustP</fullName>
    </submittedName>
</protein>
<feature type="region of interest" description="Disordered" evidence="1">
    <location>
        <begin position="703"/>
        <end position="729"/>
    </location>
</feature>
<evidence type="ECO:0000256" key="1">
    <source>
        <dbReference type="SAM" id="MobiDB-lite"/>
    </source>
</evidence>
<feature type="signal peptide" evidence="2">
    <location>
        <begin position="1"/>
        <end position="23"/>
    </location>
</feature>
<dbReference type="Proteomes" id="UP000295703">
    <property type="component" value="Unassembled WGS sequence"/>
</dbReference>
<keyword evidence="6" id="KW-1185">Reference proteome</keyword>